<evidence type="ECO:0000313" key="4">
    <source>
        <dbReference type="EMBL" id="NBC71730.1"/>
    </source>
</evidence>
<keyword evidence="1 4" id="KW-0808">Transferase</keyword>
<dbReference type="InterPro" id="IPR016181">
    <property type="entry name" value="Acyl_CoA_acyltransferase"/>
</dbReference>
<dbReference type="AlphaFoldDB" id="A0A7X5C2X3"/>
<reference evidence="4 5" key="1">
    <citation type="submission" date="2020-01" db="EMBL/GenBank/DDBJ databases">
        <title>Paenibacillus soybeanensis sp. nov. isolated from the nodules of soybean (Glycine max(L.) Merr).</title>
        <authorList>
            <person name="Wang H."/>
        </authorList>
    </citation>
    <scope>NUCLEOTIDE SEQUENCE [LARGE SCALE GENOMIC DNA]</scope>
    <source>
        <strain evidence="4 5">DSM 23054</strain>
    </source>
</reference>
<evidence type="ECO:0000259" key="3">
    <source>
        <dbReference type="PROSITE" id="PS51186"/>
    </source>
</evidence>
<dbReference type="PANTHER" id="PTHR43877">
    <property type="entry name" value="AMINOALKYLPHOSPHONATE N-ACETYLTRANSFERASE-RELATED-RELATED"/>
    <property type="match status" value="1"/>
</dbReference>
<dbReference type="GO" id="GO:0016747">
    <property type="term" value="F:acyltransferase activity, transferring groups other than amino-acyl groups"/>
    <property type="evidence" value="ECO:0007669"/>
    <property type="project" value="InterPro"/>
</dbReference>
<dbReference type="CDD" id="cd04301">
    <property type="entry name" value="NAT_SF"/>
    <property type="match status" value="1"/>
</dbReference>
<keyword evidence="5" id="KW-1185">Reference proteome</keyword>
<dbReference type="Proteomes" id="UP000558113">
    <property type="component" value="Unassembled WGS sequence"/>
</dbReference>
<comment type="caution">
    <text evidence="4">The sequence shown here is derived from an EMBL/GenBank/DDBJ whole genome shotgun (WGS) entry which is preliminary data.</text>
</comment>
<sequence>MISFRKLTLADVHKLTDIDRSETIDILYRMHNGVLNETPAAHECPTWDEELTREMQGRFIHELQNDGVAVGAFDGELLVGFGVLAHQFRGREHDQLQIDLMFVSRRYRRQGIGTRIMNDLSVEARARGAKYLYISSTETRSAVSFYKSCGSQLADELDEELFEKEPNDIHMIKKL</sequence>
<name>A0A7X5C2X3_9BACL</name>
<dbReference type="Pfam" id="PF00583">
    <property type="entry name" value="Acetyltransf_1"/>
    <property type="match status" value="1"/>
</dbReference>
<proteinExistence type="predicted"/>
<evidence type="ECO:0000256" key="2">
    <source>
        <dbReference type="ARBA" id="ARBA00023315"/>
    </source>
</evidence>
<dbReference type="Gene3D" id="3.40.630.30">
    <property type="match status" value="1"/>
</dbReference>
<dbReference type="RefSeq" id="WP_161701985.1">
    <property type="nucleotide sequence ID" value="NZ_JAAAMU010000013.1"/>
</dbReference>
<organism evidence="4 5">
    <name type="scientific">Paenibacillus sacheonensis</name>
    <dbReference type="NCBI Taxonomy" id="742054"/>
    <lineage>
        <taxon>Bacteria</taxon>
        <taxon>Bacillati</taxon>
        <taxon>Bacillota</taxon>
        <taxon>Bacilli</taxon>
        <taxon>Bacillales</taxon>
        <taxon>Paenibacillaceae</taxon>
        <taxon>Paenibacillus</taxon>
    </lineage>
</organism>
<gene>
    <name evidence="4" type="ORF">GT003_22260</name>
</gene>
<evidence type="ECO:0000256" key="1">
    <source>
        <dbReference type="ARBA" id="ARBA00022679"/>
    </source>
</evidence>
<protein>
    <submittedName>
        <fullName evidence="4">GNAT family N-acetyltransferase</fullName>
    </submittedName>
</protein>
<dbReference type="PROSITE" id="PS51186">
    <property type="entry name" value="GNAT"/>
    <property type="match status" value="1"/>
</dbReference>
<dbReference type="InterPro" id="IPR050832">
    <property type="entry name" value="Bact_Acetyltransf"/>
</dbReference>
<dbReference type="OrthoDB" id="8116556at2"/>
<keyword evidence="2" id="KW-0012">Acyltransferase</keyword>
<dbReference type="InterPro" id="IPR000182">
    <property type="entry name" value="GNAT_dom"/>
</dbReference>
<dbReference type="SUPFAM" id="SSF55729">
    <property type="entry name" value="Acyl-CoA N-acyltransferases (Nat)"/>
    <property type="match status" value="1"/>
</dbReference>
<feature type="domain" description="N-acetyltransferase" evidence="3">
    <location>
        <begin position="2"/>
        <end position="175"/>
    </location>
</feature>
<evidence type="ECO:0000313" key="5">
    <source>
        <dbReference type="Proteomes" id="UP000558113"/>
    </source>
</evidence>
<dbReference type="EMBL" id="JAAAMU010000013">
    <property type="protein sequence ID" value="NBC71730.1"/>
    <property type="molecule type" value="Genomic_DNA"/>
</dbReference>
<accession>A0A7X5C2X3</accession>